<sequence length="298" mass="32494">MAPKIAVIGSNGFLGKPTIAALTSDEFSSKIDLPIIAITRSAKDKVSTDKIKYVEADYSESNLDKLYEIFEGIDVVIELVGANPELFAVTEKIVAHTKPKLFIPSQFGTDIEDSSKYLPGFLGLKTVHSENARKAGVKTVDIITSLFAVPGSFSYEIVGTLGVDAEAKTVTYRGDPDYKIAFSKLEDIGKSVAAVATFSDFSKLPNKVRVYSDLASNREVAERYESTHNVKLQELPAISKADSLKEGQDKLAKGFNPAEFLFYLNVLASQGEDAGLAFSSSERELINPGESLWKWGKF</sequence>
<dbReference type="InterPro" id="IPR036291">
    <property type="entry name" value="NAD(P)-bd_dom_sf"/>
</dbReference>
<dbReference type="Gene3D" id="3.90.25.10">
    <property type="entry name" value="UDP-galactose 4-epimerase, domain 1"/>
    <property type="match status" value="1"/>
</dbReference>
<organism evidence="4 5">
    <name type="scientific">[Candida] railenensis</name>
    <dbReference type="NCBI Taxonomy" id="45579"/>
    <lineage>
        <taxon>Eukaryota</taxon>
        <taxon>Fungi</taxon>
        <taxon>Dikarya</taxon>
        <taxon>Ascomycota</taxon>
        <taxon>Saccharomycotina</taxon>
        <taxon>Pichiomycetes</taxon>
        <taxon>Debaryomycetaceae</taxon>
        <taxon>Kurtzmaniella</taxon>
    </lineage>
</organism>
<comment type="caution">
    <text evidence="4">The sequence shown here is derived from an EMBL/GenBank/DDBJ whole genome shotgun (WGS) entry which is preliminary data.</text>
</comment>
<proteinExistence type="predicted"/>
<dbReference type="EMBL" id="CAKXYY010000001">
    <property type="protein sequence ID" value="CAH2350300.1"/>
    <property type="molecule type" value="Genomic_DNA"/>
</dbReference>
<dbReference type="Gene3D" id="3.40.50.720">
    <property type="entry name" value="NAD(P)-binding Rossmann-like Domain"/>
    <property type="match status" value="1"/>
</dbReference>
<dbReference type="OrthoDB" id="9974981at2759"/>
<accession>A0A9P0QKH3</accession>
<evidence type="ECO:0000259" key="3">
    <source>
        <dbReference type="Pfam" id="PF05368"/>
    </source>
</evidence>
<gene>
    <name evidence="4" type="ORF">CLIB1423_01S06986</name>
</gene>
<dbReference type="Pfam" id="PF05368">
    <property type="entry name" value="NmrA"/>
    <property type="match status" value="1"/>
</dbReference>
<keyword evidence="5" id="KW-1185">Reference proteome</keyword>
<keyword evidence="1" id="KW-0521">NADP</keyword>
<dbReference type="PANTHER" id="PTHR47706:SF9">
    <property type="entry name" value="NMRA-LIKE DOMAIN-CONTAINING PROTEIN-RELATED"/>
    <property type="match status" value="1"/>
</dbReference>
<evidence type="ECO:0000256" key="1">
    <source>
        <dbReference type="ARBA" id="ARBA00022857"/>
    </source>
</evidence>
<dbReference type="InterPro" id="IPR008030">
    <property type="entry name" value="NmrA-like"/>
</dbReference>
<evidence type="ECO:0000256" key="2">
    <source>
        <dbReference type="ARBA" id="ARBA00023002"/>
    </source>
</evidence>
<evidence type="ECO:0000313" key="5">
    <source>
        <dbReference type="Proteomes" id="UP000837801"/>
    </source>
</evidence>
<keyword evidence="2" id="KW-0560">Oxidoreductase</keyword>
<dbReference type="Proteomes" id="UP000837801">
    <property type="component" value="Unassembled WGS sequence"/>
</dbReference>
<dbReference type="InterPro" id="IPR051609">
    <property type="entry name" value="NmrA/Isoflavone_reductase-like"/>
</dbReference>
<dbReference type="SUPFAM" id="SSF51735">
    <property type="entry name" value="NAD(P)-binding Rossmann-fold domains"/>
    <property type="match status" value="1"/>
</dbReference>
<reference evidence="4" key="1">
    <citation type="submission" date="2022-03" db="EMBL/GenBank/DDBJ databases">
        <authorList>
            <person name="Legras J.-L."/>
            <person name="Devillers H."/>
            <person name="Grondin C."/>
        </authorList>
    </citation>
    <scope>NUCLEOTIDE SEQUENCE</scope>
    <source>
        <strain evidence="4">CLIB 1423</strain>
    </source>
</reference>
<feature type="domain" description="NmrA-like" evidence="3">
    <location>
        <begin position="4"/>
        <end position="230"/>
    </location>
</feature>
<dbReference type="PANTHER" id="PTHR47706">
    <property type="entry name" value="NMRA-LIKE FAMILY PROTEIN"/>
    <property type="match status" value="1"/>
</dbReference>
<dbReference type="AlphaFoldDB" id="A0A9P0QKH3"/>
<protein>
    <recommendedName>
        <fullName evidence="3">NmrA-like domain-containing protein</fullName>
    </recommendedName>
</protein>
<dbReference type="GO" id="GO:0016491">
    <property type="term" value="F:oxidoreductase activity"/>
    <property type="evidence" value="ECO:0007669"/>
    <property type="project" value="UniProtKB-KW"/>
</dbReference>
<name>A0A9P0QKH3_9ASCO</name>
<evidence type="ECO:0000313" key="4">
    <source>
        <dbReference type="EMBL" id="CAH2350300.1"/>
    </source>
</evidence>